<dbReference type="EMBL" id="MQUC01000003">
    <property type="protein sequence ID" value="PRP67879.1"/>
    <property type="molecule type" value="Genomic_DNA"/>
</dbReference>
<protein>
    <submittedName>
        <fullName evidence="1">Uncharacterized protein</fullName>
    </submittedName>
</protein>
<gene>
    <name evidence="1" type="ORF">BST86_12610</name>
</gene>
<proteinExistence type="predicted"/>
<dbReference type="NCBIfam" id="NF047389">
    <property type="entry name" value="ATPase_Sll1717"/>
    <property type="match status" value="1"/>
</dbReference>
<dbReference type="InterPro" id="IPR027417">
    <property type="entry name" value="P-loop_NTPase"/>
</dbReference>
<dbReference type="InterPro" id="IPR059206">
    <property type="entry name" value="Sll1717-like"/>
</dbReference>
<reference evidence="1 2" key="1">
    <citation type="submission" date="2016-11" db="EMBL/GenBank/DDBJ databases">
        <title>Trade-off between light-utilization and light-protection in marine flavobacteria.</title>
        <authorList>
            <person name="Kumagai Y."/>
        </authorList>
    </citation>
    <scope>NUCLEOTIDE SEQUENCE [LARGE SCALE GENOMIC DNA]</scope>
    <source>
        <strain evidence="1 2">JCM 17109</strain>
    </source>
</reference>
<name>A0A2S9WWM2_9FLAO</name>
<dbReference type="SUPFAM" id="SSF52540">
    <property type="entry name" value="P-loop containing nucleoside triphosphate hydrolases"/>
    <property type="match status" value="1"/>
</dbReference>
<comment type="caution">
    <text evidence="1">The sequence shown here is derived from an EMBL/GenBank/DDBJ whole genome shotgun (WGS) entry which is preliminary data.</text>
</comment>
<organism evidence="1 2">
    <name type="scientific">Nonlabens agnitus</name>
    <dbReference type="NCBI Taxonomy" id="870484"/>
    <lineage>
        <taxon>Bacteria</taxon>
        <taxon>Pseudomonadati</taxon>
        <taxon>Bacteroidota</taxon>
        <taxon>Flavobacteriia</taxon>
        <taxon>Flavobacteriales</taxon>
        <taxon>Flavobacteriaceae</taxon>
        <taxon>Nonlabens</taxon>
    </lineage>
</organism>
<dbReference type="OrthoDB" id="1393139at2"/>
<dbReference type="RefSeq" id="WP_105983574.1">
    <property type="nucleotide sequence ID" value="NZ_MQUC01000003.1"/>
</dbReference>
<accession>A0A2S9WWM2</accession>
<dbReference type="AlphaFoldDB" id="A0A2S9WWM2"/>
<evidence type="ECO:0000313" key="1">
    <source>
        <dbReference type="EMBL" id="PRP67879.1"/>
    </source>
</evidence>
<dbReference type="Proteomes" id="UP000239532">
    <property type="component" value="Unassembled WGS sequence"/>
</dbReference>
<keyword evidence="2" id="KW-1185">Reference proteome</keyword>
<sequence>MTFKEYITGLGFQENPFQHTNADKEKDYLSKYFIQPDYFEDVWGDIDSPVSNIIYAPRGGGKTAQRLMIEERALQHDNVLTITYTNHDLTSFKTASDVTLLYHLEYLNRLMLLAFFDRLNSLDDFRYMFEFSNSERQYIYKLCRIYLYETPASFPKQAINSLKTISDRAVDVWNKFKTPISEIIKKITKAKGLEVDISKIDLDKKLKMSHKDNFDNIRQLLNRLGLTTIYVLIDKVDEQSLTGNDPKASYDLIADLIKDLELLETPGMAFKFFLWDKLEPFCARFARPDRVFSYKLEWKSADLQEMLNERLSAYSDGNVGNAKALFHELKSLGRVILFSELSPRDCIRICNRILSEQFKLDKESRKLFAWSTNVAIDLFSKEKVQELIDNRGNLSHLSKVNSASFTIEELVSSKVAADSAAIRNIIRPWQTAGWLQKIGLVNRRNKRAVNEYAFIDIRFARYACNSISLDDFISKYVKKCTTENCKKISYRAFDKREYVCVNCGTSL</sequence>
<evidence type="ECO:0000313" key="2">
    <source>
        <dbReference type="Proteomes" id="UP000239532"/>
    </source>
</evidence>